<dbReference type="AlphaFoldDB" id="A0A9W4USS3"/>
<organism evidence="1 2">
    <name type="scientific">Periconia digitata</name>
    <dbReference type="NCBI Taxonomy" id="1303443"/>
    <lineage>
        <taxon>Eukaryota</taxon>
        <taxon>Fungi</taxon>
        <taxon>Dikarya</taxon>
        <taxon>Ascomycota</taxon>
        <taxon>Pezizomycotina</taxon>
        <taxon>Dothideomycetes</taxon>
        <taxon>Pleosporomycetidae</taxon>
        <taxon>Pleosporales</taxon>
        <taxon>Massarineae</taxon>
        <taxon>Periconiaceae</taxon>
        <taxon>Periconia</taxon>
    </lineage>
</organism>
<evidence type="ECO:0000313" key="2">
    <source>
        <dbReference type="Proteomes" id="UP001152607"/>
    </source>
</evidence>
<dbReference type="Proteomes" id="UP001152607">
    <property type="component" value="Unassembled WGS sequence"/>
</dbReference>
<accession>A0A9W4USS3</accession>
<gene>
    <name evidence="1" type="ORF">PDIGIT_LOCUS13643</name>
</gene>
<evidence type="ECO:0000313" key="1">
    <source>
        <dbReference type="EMBL" id="CAI6340467.1"/>
    </source>
</evidence>
<keyword evidence="2" id="KW-1185">Reference proteome</keyword>
<proteinExistence type="predicted"/>
<name>A0A9W4USS3_9PLEO</name>
<protein>
    <submittedName>
        <fullName evidence="1">Uncharacterized protein</fullName>
    </submittedName>
</protein>
<dbReference type="EMBL" id="CAOQHR010000010">
    <property type="protein sequence ID" value="CAI6340467.1"/>
    <property type="molecule type" value="Genomic_DNA"/>
</dbReference>
<comment type="caution">
    <text evidence="1">The sequence shown here is derived from an EMBL/GenBank/DDBJ whole genome shotgun (WGS) entry which is preliminary data.</text>
</comment>
<sequence length="149" mass="17080">MYLKATNAEAVAMEQNLWEGIARFDVSALMALLERVLMQVDPEKTVYCIIDSISDYQSVFHDWADPTLYVLQSLHRLADRRDQTPRLTLLMTSANRTKDVPLIVNQASGEYVALRSGRSDERPIHRQAFDRDICTLMHARSYKSDFSSP</sequence>
<reference evidence="1" key="1">
    <citation type="submission" date="2023-01" db="EMBL/GenBank/DDBJ databases">
        <authorList>
            <person name="Van Ghelder C."/>
            <person name="Rancurel C."/>
        </authorList>
    </citation>
    <scope>NUCLEOTIDE SEQUENCE</scope>
    <source>
        <strain evidence="1">CNCM I-4278</strain>
    </source>
</reference>
<dbReference type="OrthoDB" id="5419927at2759"/>